<accession>K5WNV9</accession>
<reference evidence="2 3" key="1">
    <citation type="journal article" date="2012" name="BMC Genomics">
        <title>Comparative genomics of the white-rot fungi, Phanerochaete carnosa and P. chrysosporium, to elucidate the genetic basis of the distinct wood types they colonize.</title>
        <authorList>
            <person name="Suzuki H."/>
            <person name="MacDonald J."/>
            <person name="Syed K."/>
            <person name="Salamov A."/>
            <person name="Hori C."/>
            <person name="Aerts A."/>
            <person name="Henrissat B."/>
            <person name="Wiebenga A."/>
            <person name="vanKuyk P.A."/>
            <person name="Barry K."/>
            <person name="Lindquist E."/>
            <person name="LaButti K."/>
            <person name="Lapidus A."/>
            <person name="Lucas S."/>
            <person name="Coutinho P."/>
            <person name="Gong Y."/>
            <person name="Samejima M."/>
            <person name="Mahadevan R."/>
            <person name="Abou-Zaid M."/>
            <person name="de Vries R.P."/>
            <person name="Igarashi K."/>
            <person name="Yadav J.S."/>
            <person name="Grigoriev I.V."/>
            <person name="Master E.R."/>
        </authorList>
    </citation>
    <scope>NUCLEOTIDE SEQUENCE [LARGE SCALE GENOMIC DNA]</scope>
    <source>
        <strain evidence="2 3">HHB-10118-sp</strain>
    </source>
</reference>
<feature type="transmembrane region" description="Helical" evidence="1">
    <location>
        <begin position="61"/>
        <end position="80"/>
    </location>
</feature>
<dbReference type="InParanoid" id="K5WNV9"/>
<dbReference type="RefSeq" id="XP_007390322.1">
    <property type="nucleotide sequence ID" value="XM_007390260.1"/>
</dbReference>
<evidence type="ECO:0000256" key="1">
    <source>
        <dbReference type="SAM" id="Phobius"/>
    </source>
</evidence>
<feature type="transmembrane region" description="Helical" evidence="1">
    <location>
        <begin position="145"/>
        <end position="166"/>
    </location>
</feature>
<dbReference type="OrthoDB" id="2558918at2759"/>
<dbReference type="Proteomes" id="UP000008370">
    <property type="component" value="Unassembled WGS sequence"/>
</dbReference>
<protein>
    <recommendedName>
        <fullName evidence="4">MARVEL domain-containing protein</fullName>
    </recommendedName>
</protein>
<dbReference type="AlphaFoldDB" id="K5WNV9"/>
<keyword evidence="1" id="KW-0472">Membrane</keyword>
<evidence type="ECO:0000313" key="3">
    <source>
        <dbReference type="Proteomes" id="UP000008370"/>
    </source>
</evidence>
<dbReference type="GeneID" id="18913980"/>
<name>K5WNV9_PHACS</name>
<gene>
    <name evidence="2" type="ORF">PHACADRAFT_247092</name>
</gene>
<dbReference type="EMBL" id="JH930468">
    <property type="protein sequence ID" value="EKM60879.1"/>
    <property type="molecule type" value="Genomic_DNA"/>
</dbReference>
<dbReference type="HOGENOM" id="CLU_1510993_0_0_1"/>
<evidence type="ECO:0008006" key="4">
    <source>
        <dbReference type="Google" id="ProtNLM"/>
    </source>
</evidence>
<evidence type="ECO:0000313" key="2">
    <source>
        <dbReference type="EMBL" id="EKM60879.1"/>
    </source>
</evidence>
<sequence length="186" mass="21721">MPGKYMDEKEVPPTFWQRVRPWVYGFSFALIFAMTGVELGIDAHIINNHGNLAEDYPSLEFKNIVGLILFSCIGTLLYVVAHPWSGIRMSTFWAFVFTVFWGTAAGVLNRVVPFEAFNCGNPRDTFPTQWQPWAHQCRELVTFQAFAWSLWGFFMFHWLGLMAEVFELKFKPKPAPFYRHRYFDTV</sequence>
<dbReference type="KEGG" id="pco:PHACADRAFT_247092"/>
<keyword evidence="3" id="KW-1185">Reference proteome</keyword>
<feature type="transmembrane region" description="Helical" evidence="1">
    <location>
        <begin position="21"/>
        <end position="41"/>
    </location>
</feature>
<proteinExistence type="predicted"/>
<keyword evidence="1" id="KW-1133">Transmembrane helix</keyword>
<keyword evidence="1" id="KW-0812">Transmembrane</keyword>
<feature type="transmembrane region" description="Helical" evidence="1">
    <location>
        <begin position="92"/>
        <end position="112"/>
    </location>
</feature>
<organism evidence="2 3">
    <name type="scientific">Phanerochaete carnosa (strain HHB-10118-sp)</name>
    <name type="common">White-rot fungus</name>
    <name type="synonym">Peniophora carnosa</name>
    <dbReference type="NCBI Taxonomy" id="650164"/>
    <lineage>
        <taxon>Eukaryota</taxon>
        <taxon>Fungi</taxon>
        <taxon>Dikarya</taxon>
        <taxon>Basidiomycota</taxon>
        <taxon>Agaricomycotina</taxon>
        <taxon>Agaricomycetes</taxon>
        <taxon>Polyporales</taxon>
        <taxon>Phanerochaetaceae</taxon>
        <taxon>Phanerochaete</taxon>
    </lineage>
</organism>